<dbReference type="Pfam" id="PF00534">
    <property type="entry name" value="Glycos_transf_1"/>
    <property type="match status" value="1"/>
</dbReference>
<evidence type="ECO:0000259" key="2">
    <source>
        <dbReference type="Pfam" id="PF00534"/>
    </source>
</evidence>
<evidence type="ECO:0000313" key="5">
    <source>
        <dbReference type="Proteomes" id="UP000680038"/>
    </source>
</evidence>
<proteinExistence type="predicted"/>
<dbReference type="EC" id="2.4.1.345" evidence="4"/>
<accession>A0A916JAK3</accession>
<feature type="domain" description="Glycosyltransferase subfamily 4-like N-terminal" evidence="3">
    <location>
        <begin position="31"/>
        <end position="198"/>
    </location>
</feature>
<dbReference type="GO" id="GO:0009103">
    <property type="term" value="P:lipopolysaccharide biosynthetic process"/>
    <property type="evidence" value="ECO:0007669"/>
    <property type="project" value="TreeGrafter"/>
</dbReference>
<dbReference type="GO" id="GO:0043750">
    <property type="term" value="F:phosphatidylinositol alpha-mannosyltransferase activity"/>
    <property type="evidence" value="ECO:0007669"/>
    <property type="project" value="UniProtKB-EC"/>
</dbReference>
<feature type="domain" description="Glycosyl transferase family 1" evidence="2">
    <location>
        <begin position="210"/>
        <end position="375"/>
    </location>
</feature>
<dbReference type="SUPFAM" id="SSF53756">
    <property type="entry name" value="UDP-Glycosyltransferase/glycogen phosphorylase"/>
    <property type="match status" value="1"/>
</dbReference>
<protein>
    <submittedName>
        <fullName evidence="4">Phosphatidyl-myo-inositol mannosyltransferase</fullName>
        <ecNumber evidence="4">2.4.1.345</ecNumber>
    </submittedName>
</protein>
<sequence>MTGNSRETSTGLYYNQIAMRILNICAYTWAIGGPARIIYDHTLEVLRQGHEVDILSPMTPGEKMYTVPEGARLIACARTTPLSNYYREFSIPMYRYLKEHINEYDVIHMHGIWHFGSLAPFLIPNKAVKVITIHGLLDKWAIAHSKWKKKLVTVLYQKRLLGKADLIQINNTDEEQDVIRYLGYRPKNMAIIPNGMKLSEYTNLPEKGLFRSKNGIAASKQIILFMGRLNIKKGLDLLLPAFMQVHAQLPDALLILAGPDDGYQAETEEFINRHNLGDRVRLVGMLTDTLKKEALSDADLFVLPSYSEGFSIAVLEAMTAGVPALVSDRVGFGDYIKKYQAAYLTPLTGEGVAEGLLKILQDEAYRSSISKKAFEMVKQNFDIRVVANQLLEEYKKVNKL</sequence>
<dbReference type="Pfam" id="PF13439">
    <property type="entry name" value="Glyco_transf_4"/>
    <property type="match status" value="1"/>
</dbReference>
<dbReference type="Gene3D" id="3.40.50.2000">
    <property type="entry name" value="Glycogen Phosphorylase B"/>
    <property type="match status" value="2"/>
</dbReference>
<dbReference type="AlphaFoldDB" id="A0A916JAK3"/>
<dbReference type="InterPro" id="IPR001296">
    <property type="entry name" value="Glyco_trans_1"/>
</dbReference>
<gene>
    <name evidence="4" type="primary">pimA</name>
    <name evidence="4" type="ORF">DYBT9275_02040</name>
</gene>
<dbReference type="PANTHER" id="PTHR46401">
    <property type="entry name" value="GLYCOSYLTRANSFERASE WBBK-RELATED"/>
    <property type="match status" value="1"/>
</dbReference>
<reference evidence="4" key="1">
    <citation type="submission" date="2021-04" db="EMBL/GenBank/DDBJ databases">
        <authorList>
            <person name="Rodrigo-Torres L."/>
            <person name="Arahal R. D."/>
            <person name="Lucena T."/>
        </authorList>
    </citation>
    <scope>NUCLEOTIDE SEQUENCE</scope>
    <source>
        <strain evidence="4">CECT 9275</strain>
    </source>
</reference>
<keyword evidence="4" id="KW-0328">Glycosyltransferase</keyword>
<dbReference type="Proteomes" id="UP000680038">
    <property type="component" value="Unassembled WGS sequence"/>
</dbReference>
<organism evidence="4 5">
    <name type="scientific">Dyadobacter helix</name>
    <dbReference type="NCBI Taxonomy" id="2822344"/>
    <lineage>
        <taxon>Bacteria</taxon>
        <taxon>Pseudomonadati</taxon>
        <taxon>Bacteroidota</taxon>
        <taxon>Cytophagia</taxon>
        <taxon>Cytophagales</taxon>
        <taxon>Spirosomataceae</taxon>
        <taxon>Dyadobacter</taxon>
    </lineage>
</organism>
<dbReference type="EMBL" id="CAJRAF010000002">
    <property type="protein sequence ID" value="CAG4998625.1"/>
    <property type="molecule type" value="Genomic_DNA"/>
</dbReference>
<keyword evidence="5" id="KW-1185">Reference proteome</keyword>
<dbReference type="PANTHER" id="PTHR46401:SF2">
    <property type="entry name" value="GLYCOSYLTRANSFERASE WBBK-RELATED"/>
    <property type="match status" value="1"/>
</dbReference>
<evidence type="ECO:0000313" key="4">
    <source>
        <dbReference type="EMBL" id="CAG4998625.1"/>
    </source>
</evidence>
<name>A0A916JAK3_9BACT</name>
<keyword evidence="1 4" id="KW-0808">Transferase</keyword>
<comment type="caution">
    <text evidence="4">The sequence shown here is derived from an EMBL/GenBank/DDBJ whole genome shotgun (WGS) entry which is preliminary data.</text>
</comment>
<dbReference type="InterPro" id="IPR028098">
    <property type="entry name" value="Glyco_trans_4-like_N"/>
</dbReference>
<evidence type="ECO:0000256" key="1">
    <source>
        <dbReference type="ARBA" id="ARBA00022679"/>
    </source>
</evidence>
<evidence type="ECO:0000259" key="3">
    <source>
        <dbReference type="Pfam" id="PF13439"/>
    </source>
</evidence>